<dbReference type="SUPFAM" id="SSF51658">
    <property type="entry name" value="Xylose isomerase-like"/>
    <property type="match status" value="1"/>
</dbReference>
<feature type="domain" description="Xylose isomerase-like TIM barrel" evidence="1">
    <location>
        <begin position="43"/>
        <end position="238"/>
    </location>
</feature>
<dbReference type="InterPro" id="IPR013022">
    <property type="entry name" value="Xyl_isomerase-like_TIM-brl"/>
</dbReference>
<evidence type="ECO:0000313" key="2">
    <source>
        <dbReference type="EMBL" id="RDY24103.1"/>
    </source>
</evidence>
<accession>A0A255HZX3</accession>
<keyword evidence="3" id="KW-1185">Reference proteome</keyword>
<dbReference type="Gene3D" id="3.20.20.150">
    <property type="entry name" value="Divalent-metal-dependent TIM barrel enzymes"/>
    <property type="match status" value="1"/>
</dbReference>
<proteinExistence type="predicted"/>
<dbReference type="AlphaFoldDB" id="A0A255HZX3"/>
<dbReference type="Proteomes" id="UP000243494">
    <property type="component" value="Unassembled WGS sequence"/>
</dbReference>
<protein>
    <submittedName>
        <fullName evidence="2">Sugar phosphate isomerase/epimerase</fullName>
    </submittedName>
</protein>
<evidence type="ECO:0000313" key="3">
    <source>
        <dbReference type="Proteomes" id="UP000243494"/>
    </source>
</evidence>
<dbReference type="Pfam" id="PF01261">
    <property type="entry name" value="AP_endonuc_2"/>
    <property type="match status" value="1"/>
</dbReference>
<dbReference type="GO" id="GO:0016853">
    <property type="term" value="F:isomerase activity"/>
    <property type="evidence" value="ECO:0007669"/>
    <property type="project" value="UniProtKB-KW"/>
</dbReference>
<keyword evidence="2" id="KW-0413">Isomerase</keyword>
<organism evidence="2 3">
    <name type="scientific">Romboutsia maritimum</name>
    <dbReference type="NCBI Taxonomy" id="2020948"/>
    <lineage>
        <taxon>Bacteria</taxon>
        <taxon>Bacillati</taxon>
        <taxon>Bacillota</taxon>
        <taxon>Clostridia</taxon>
        <taxon>Peptostreptococcales</taxon>
        <taxon>Peptostreptococcaceae</taxon>
        <taxon>Romboutsia</taxon>
    </lineage>
</organism>
<sequence>MRIGVSTLLFNIKECLVMCEKIDVIKHIEIGIDNIKECSELYEYRDYINKLGLSIGIHLPMELNTCENIEYIKDSWIKYIQELEKNLEGFNIEYFNLHLGYVMKNRLSKNRDKYLNISSEFLDNIKLNKNTVITIENTYSKDGDFCNIGNKVYDFEYIFNKIKNDKTYLCYDTGHYLINKDEYIKNMKDKIKVIHLSDNDGINDIHIGIGKGILSEKHIIEVLKLNPDYLVLEINYEHIKDTIKKLNSIKSTY</sequence>
<dbReference type="RefSeq" id="WP_095405200.1">
    <property type="nucleotide sequence ID" value="NZ_NOJZ02000005.1"/>
</dbReference>
<name>A0A255HZX3_9FIRM</name>
<reference evidence="2 3" key="1">
    <citation type="journal article" date="2017" name="Genome Announc.">
        <title>Draft Genome Sequence of Romboutsia maritimum sp. nov. Strain CCRI-22766(T), Isolated from Coastal Estuarine Mud.</title>
        <authorList>
            <person name="Maheux A.F."/>
            <person name="Boudreau D.K."/>
            <person name="Berube E."/>
            <person name="Boissinot M."/>
            <person name="Raymond F."/>
            <person name="Brodeur S."/>
            <person name="Corbeil J."/>
            <person name="Brightwell G."/>
            <person name="Broda D."/>
            <person name="Omar R.F."/>
            <person name="Bergeron M.G."/>
        </authorList>
    </citation>
    <scope>NUCLEOTIDE SEQUENCE [LARGE SCALE GENOMIC DNA]</scope>
    <source>
        <strain evidence="2 3">CCRI-22766</strain>
    </source>
</reference>
<dbReference type="OrthoDB" id="9801960at2"/>
<gene>
    <name evidence="2" type="ORF">CHF27_004610</name>
</gene>
<comment type="caution">
    <text evidence="2">The sequence shown here is derived from an EMBL/GenBank/DDBJ whole genome shotgun (WGS) entry which is preliminary data.</text>
</comment>
<dbReference type="InterPro" id="IPR036237">
    <property type="entry name" value="Xyl_isomerase-like_sf"/>
</dbReference>
<dbReference type="EMBL" id="NOJZ02000005">
    <property type="protein sequence ID" value="RDY24103.1"/>
    <property type="molecule type" value="Genomic_DNA"/>
</dbReference>
<evidence type="ECO:0000259" key="1">
    <source>
        <dbReference type="Pfam" id="PF01261"/>
    </source>
</evidence>